<evidence type="ECO:0000313" key="3">
    <source>
        <dbReference type="Proteomes" id="UP000663444"/>
    </source>
</evidence>
<evidence type="ECO:0000313" key="2">
    <source>
        <dbReference type="EMBL" id="QRJ64438.1"/>
    </source>
</evidence>
<dbReference type="EMBL" id="CP064781">
    <property type="protein sequence ID" value="QRJ64438.1"/>
    <property type="molecule type" value="Genomic_DNA"/>
</dbReference>
<accession>A0A974SQD6</accession>
<protein>
    <submittedName>
        <fullName evidence="2">Uncharacterized protein</fullName>
    </submittedName>
</protein>
<dbReference type="KEGG" id="ares:IWH25_03550"/>
<keyword evidence="3" id="KW-1185">Reference proteome</keyword>
<gene>
    <name evidence="2" type="ORF">IWH25_03550</name>
</gene>
<keyword evidence="1" id="KW-1133">Transmembrane helix</keyword>
<feature type="transmembrane region" description="Helical" evidence="1">
    <location>
        <begin position="22"/>
        <end position="51"/>
    </location>
</feature>
<reference evidence="2" key="1">
    <citation type="submission" date="2020-11" db="EMBL/GenBank/DDBJ databases">
        <title>Azospira restricta DSM 18626 genome sequence.</title>
        <authorList>
            <person name="Moe W.M."/>
        </authorList>
    </citation>
    <scope>NUCLEOTIDE SEQUENCE</scope>
    <source>
        <strain evidence="2">DSM 18626</strain>
    </source>
</reference>
<name>A0A974SQD6_9RHOO</name>
<evidence type="ECO:0000256" key="1">
    <source>
        <dbReference type="SAM" id="Phobius"/>
    </source>
</evidence>
<sequence length="106" mass="11516">MIDKIADYFITEPQRINAIGEVFFRLGTTLILAGLLAHLATTVVSTVTISAAQSTHMPQSLADLLPGIPTWWIPESIVGGLPAVGLCGFGLWLKVVAKKIRRFLAW</sequence>
<dbReference type="AlphaFoldDB" id="A0A974SQD6"/>
<dbReference type="RefSeq" id="WP_203387983.1">
    <property type="nucleotide sequence ID" value="NZ_CP064781.1"/>
</dbReference>
<dbReference type="Proteomes" id="UP000663444">
    <property type="component" value="Chromosome"/>
</dbReference>
<keyword evidence="1" id="KW-0812">Transmembrane</keyword>
<keyword evidence="1" id="KW-0472">Membrane</keyword>
<organism evidence="2 3">
    <name type="scientific">Azospira restricta</name>
    <dbReference type="NCBI Taxonomy" id="404405"/>
    <lineage>
        <taxon>Bacteria</taxon>
        <taxon>Pseudomonadati</taxon>
        <taxon>Pseudomonadota</taxon>
        <taxon>Betaproteobacteria</taxon>
        <taxon>Rhodocyclales</taxon>
        <taxon>Rhodocyclaceae</taxon>
        <taxon>Azospira</taxon>
    </lineage>
</organism>
<proteinExistence type="predicted"/>
<feature type="transmembrane region" description="Helical" evidence="1">
    <location>
        <begin position="71"/>
        <end position="93"/>
    </location>
</feature>